<comment type="caution">
    <text evidence="1">The sequence shown here is derived from an EMBL/GenBank/DDBJ whole genome shotgun (WGS) entry which is preliminary data.</text>
</comment>
<feature type="non-terminal residue" evidence="1">
    <location>
        <position position="1"/>
    </location>
</feature>
<dbReference type="AlphaFoldDB" id="A0A699XMQ8"/>
<name>A0A699XMQ8_TANCI</name>
<dbReference type="GO" id="GO:0016740">
    <property type="term" value="F:transferase activity"/>
    <property type="evidence" value="ECO:0007669"/>
    <property type="project" value="UniProtKB-KW"/>
</dbReference>
<accession>A0A699XMQ8</accession>
<dbReference type="EMBL" id="BKCJ011866192">
    <property type="protein sequence ID" value="GFD59530.1"/>
    <property type="molecule type" value="Genomic_DNA"/>
</dbReference>
<gene>
    <name evidence="1" type="ORF">Tci_931499</name>
</gene>
<sequence>PIYWNKVGERGIEDLELIGVTNEKVVVAMEKLKEARSRQKSYTDRHRRSLEFNPGDRMFLK</sequence>
<proteinExistence type="predicted"/>
<feature type="non-terminal residue" evidence="1">
    <location>
        <position position="61"/>
    </location>
</feature>
<protein>
    <submittedName>
        <fullName evidence="1">Putative nucleotidyltransferase, ribonuclease H</fullName>
    </submittedName>
</protein>
<reference evidence="1" key="1">
    <citation type="journal article" date="2019" name="Sci. Rep.">
        <title>Draft genome of Tanacetum cinerariifolium, the natural source of mosquito coil.</title>
        <authorList>
            <person name="Yamashiro T."/>
            <person name="Shiraishi A."/>
            <person name="Satake H."/>
            <person name="Nakayama K."/>
        </authorList>
    </citation>
    <scope>NUCLEOTIDE SEQUENCE</scope>
</reference>
<evidence type="ECO:0000313" key="1">
    <source>
        <dbReference type="EMBL" id="GFD59530.1"/>
    </source>
</evidence>
<keyword evidence="1" id="KW-0808">Transferase</keyword>
<organism evidence="1">
    <name type="scientific">Tanacetum cinerariifolium</name>
    <name type="common">Dalmatian daisy</name>
    <name type="synonym">Chrysanthemum cinerariifolium</name>
    <dbReference type="NCBI Taxonomy" id="118510"/>
    <lineage>
        <taxon>Eukaryota</taxon>
        <taxon>Viridiplantae</taxon>
        <taxon>Streptophyta</taxon>
        <taxon>Embryophyta</taxon>
        <taxon>Tracheophyta</taxon>
        <taxon>Spermatophyta</taxon>
        <taxon>Magnoliopsida</taxon>
        <taxon>eudicotyledons</taxon>
        <taxon>Gunneridae</taxon>
        <taxon>Pentapetalae</taxon>
        <taxon>asterids</taxon>
        <taxon>campanulids</taxon>
        <taxon>Asterales</taxon>
        <taxon>Asteraceae</taxon>
        <taxon>Asteroideae</taxon>
        <taxon>Anthemideae</taxon>
        <taxon>Anthemidinae</taxon>
        <taxon>Tanacetum</taxon>
    </lineage>
</organism>